<dbReference type="PRINTS" id="PR00395">
    <property type="entry name" value="RIBOSOMALS2"/>
</dbReference>
<dbReference type="InterPro" id="IPR023591">
    <property type="entry name" value="Ribosomal_uS2_flav_dom_sf"/>
</dbReference>
<evidence type="ECO:0000256" key="3">
    <source>
        <dbReference type="ARBA" id="ARBA00023274"/>
    </source>
</evidence>
<sequence length="247" mass="27129">MAVVTMKQLLEAGVHFGHQAKRWNPKMAKYIFTERNGIHVIDLHKSLKMIEVAYNVVREIAENGGEVLFVGTKKQAQEAVKEQAERAGMYYINNRWLGGMLTNFQTIKTRVARLKELETLDADGTLDTSYTKKEAANMRKELAKLSKNLSGIKNMKKLPAAIFVVDVKKEALAVTEAVNLGIPVIAMVDSNVDPDNITYPIPANDDAIRSVKLMSTIVANAVIEGNQGAEVEATEATNEVVAEGSAE</sequence>
<dbReference type="RefSeq" id="WP_281835617.1">
    <property type="nucleotide sequence ID" value="NZ_BSDY01000008.1"/>
</dbReference>
<dbReference type="InterPro" id="IPR005706">
    <property type="entry name" value="Ribosomal_uS2_bac/mit/plastid"/>
</dbReference>
<dbReference type="NCBIfam" id="TIGR01011">
    <property type="entry name" value="rpsB_bact"/>
    <property type="match status" value="1"/>
</dbReference>
<evidence type="ECO:0000313" key="8">
    <source>
        <dbReference type="Proteomes" id="UP001144471"/>
    </source>
</evidence>
<dbReference type="Gene3D" id="3.40.50.10490">
    <property type="entry name" value="Glucose-6-phosphate isomerase like protein, domain 1"/>
    <property type="match status" value="1"/>
</dbReference>
<evidence type="ECO:0000256" key="1">
    <source>
        <dbReference type="ARBA" id="ARBA00006242"/>
    </source>
</evidence>
<dbReference type="GO" id="GO:0006412">
    <property type="term" value="P:translation"/>
    <property type="evidence" value="ECO:0007669"/>
    <property type="project" value="UniProtKB-UniRule"/>
</dbReference>
<protein>
    <recommendedName>
        <fullName evidence="4 5">Small ribosomal subunit protein uS2</fullName>
    </recommendedName>
</protein>
<accession>A0A9W6LML2</accession>
<evidence type="ECO:0000256" key="5">
    <source>
        <dbReference type="HAMAP-Rule" id="MF_00291"/>
    </source>
</evidence>
<name>A0A9W6LML2_9FUSO</name>
<evidence type="ECO:0000256" key="6">
    <source>
        <dbReference type="RuleBase" id="RU003631"/>
    </source>
</evidence>
<dbReference type="PANTHER" id="PTHR12534">
    <property type="entry name" value="30S RIBOSOMAL PROTEIN S2 PROKARYOTIC AND ORGANELLAR"/>
    <property type="match status" value="1"/>
</dbReference>
<dbReference type="InterPro" id="IPR001865">
    <property type="entry name" value="Ribosomal_uS2"/>
</dbReference>
<dbReference type="HAMAP" id="MF_00291_B">
    <property type="entry name" value="Ribosomal_uS2_B"/>
    <property type="match status" value="1"/>
</dbReference>
<dbReference type="Gene3D" id="1.10.287.610">
    <property type="entry name" value="Helix hairpin bin"/>
    <property type="match status" value="1"/>
</dbReference>
<dbReference type="Proteomes" id="UP001144471">
    <property type="component" value="Unassembled WGS sequence"/>
</dbReference>
<dbReference type="GO" id="GO:0022627">
    <property type="term" value="C:cytosolic small ribosomal subunit"/>
    <property type="evidence" value="ECO:0007669"/>
    <property type="project" value="TreeGrafter"/>
</dbReference>
<organism evidence="7 8">
    <name type="scientific">Propionigenium maris DSM 9537</name>
    <dbReference type="NCBI Taxonomy" id="1123000"/>
    <lineage>
        <taxon>Bacteria</taxon>
        <taxon>Fusobacteriati</taxon>
        <taxon>Fusobacteriota</taxon>
        <taxon>Fusobacteriia</taxon>
        <taxon>Fusobacteriales</taxon>
        <taxon>Fusobacteriaceae</taxon>
        <taxon>Propionigenium</taxon>
    </lineage>
</organism>
<dbReference type="PROSITE" id="PS00963">
    <property type="entry name" value="RIBOSOMAL_S2_2"/>
    <property type="match status" value="1"/>
</dbReference>
<evidence type="ECO:0000256" key="4">
    <source>
        <dbReference type="ARBA" id="ARBA00035256"/>
    </source>
</evidence>
<dbReference type="SUPFAM" id="SSF52313">
    <property type="entry name" value="Ribosomal protein S2"/>
    <property type="match status" value="1"/>
</dbReference>
<evidence type="ECO:0000256" key="2">
    <source>
        <dbReference type="ARBA" id="ARBA00022980"/>
    </source>
</evidence>
<dbReference type="GO" id="GO:0003735">
    <property type="term" value="F:structural constituent of ribosome"/>
    <property type="evidence" value="ECO:0007669"/>
    <property type="project" value="InterPro"/>
</dbReference>
<keyword evidence="8" id="KW-1185">Reference proteome</keyword>
<gene>
    <name evidence="5 7" type="primary">rpsB</name>
    <name evidence="7" type="ORF">PM10SUCC1_19600</name>
</gene>
<proteinExistence type="inferred from homology"/>
<dbReference type="PROSITE" id="PS00962">
    <property type="entry name" value="RIBOSOMAL_S2_1"/>
    <property type="match status" value="1"/>
</dbReference>
<reference evidence="7" key="1">
    <citation type="submission" date="2022-12" db="EMBL/GenBank/DDBJ databases">
        <title>Reference genome sequencing for broad-spectrum identification of bacterial and archaeal isolates by mass spectrometry.</title>
        <authorList>
            <person name="Sekiguchi Y."/>
            <person name="Tourlousse D.M."/>
        </authorList>
    </citation>
    <scope>NUCLEOTIDE SEQUENCE</scope>
    <source>
        <strain evidence="7">10succ1</strain>
    </source>
</reference>
<dbReference type="PANTHER" id="PTHR12534:SF0">
    <property type="entry name" value="SMALL RIBOSOMAL SUBUNIT PROTEIN US2M"/>
    <property type="match status" value="1"/>
</dbReference>
<dbReference type="InterPro" id="IPR018130">
    <property type="entry name" value="Ribosomal_uS2_CS"/>
</dbReference>
<keyword evidence="2 5" id="KW-0689">Ribosomal protein</keyword>
<dbReference type="CDD" id="cd01425">
    <property type="entry name" value="RPS2"/>
    <property type="match status" value="1"/>
</dbReference>
<dbReference type="FunFam" id="1.10.287.610:FF:000001">
    <property type="entry name" value="30S ribosomal protein S2"/>
    <property type="match status" value="1"/>
</dbReference>
<dbReference type="EMBL" id="BSDY01000008">
    <property type="protein sequence ID" value="GLI56446.1"/>
    <property type="molecule type" value="Genomic_DNA"/>
</dbReference>
<evidence type="ECO:0000313" key="7">
    <source>
        <dbReference type="EMBL" id="GLI56446.1"/>
    </source>
</evidence>
<dbReference type="Pfam" id="PF00318">
    <property type="entry name" value="Ribosomal_S2"/>
    <property type="match status" value="1"/>
</dbReference>
<comment type="caution">
    <text evidence="7">The sequence shown here is derived from an EMBL/GenBank/DDBJ whole genome shotgun (WGS) entry which is preliminary data.</text>
</comment>
<dbReference type="AlphaFoldDB" id="A0A9W6LML2"/>
<keyword evidence="3 5" id="KW-0687">Ribonucleoprotein</keyword>
<comment type="similarity">
    <text evidence="1 5 6">Belongs to the universal ribosomal protein uS2 family.</text>
</comment>